<dbReference type="EMBL" id="HBNR01071004">
    <property type="protein sequence ID" value="CAE4645847.1"/>
    <property type="molecule type" value="Transcribed_RNA"/>
</dbReference>
<dbReference type="SUPFAM" id="SSF50814">
    <property type="entry name" value="Lipocalins"/>
    <property type="match status" value="1"/>
</dbReference>
<gene>
    <name evidence="2" type="ORF">AMON00008_LOCUS50317</name>
</gene>
<protein>
    <submittedName>
        <fullName evidence="2">Uncharacterized protein</fullName>
    </submittedName>
</protein>
<name>A0A7S4SIF1_9DINO</name>
<dbReference type="AlphaFoldDB" id="A0A7S4SIF1"/>
<feature type="region of interest" description="Disordered" evidence="1">
    <location>
        <begin position="42"/>
        <end position="62"/>
    </location>
</feature>
<evidence type="ECO:0000256" key="1">
    <source>
        <dbReference type="SAM" id="MobiDB-lite"/>
    </source>
</evidence>
<reference evidence="2" key="1">
    <citation type="submission" date="2021-01" db="EMBL/GenBank/DDBJ databases">
        <authorList>
            <person name="Corre E."/>
            <person name="Pelletier E."/>
            <person name="Niang G."/>
            <person name="Scheremetjew M."/>
            <person name="Finn R."/>
            <person name="Kale V."/>
            <person name="Holt S."/>
            <person name="Cochrane G."/>
            <person name="Meng A."/>
            <person name="Brown T."/>
            <person name="Cohen L."/>
        </authorList>
    </citation>
    <scope>NUCLEOTIDE SEQUENCE</scope>
    <source>
        <strain evidence="2">CCMP3105</strain>
    </source>
</reference>
<dbReference type="InterPro" id="IPR012674">
    <property type="entry name" value="Calycin"/>
</dbReference>
<proteinExistence type="predicted"/>
<accession>A0A7S4SIF1</accession>
<evidence type="ECO:0000313" key="2">
    <source>
        <dbReference type="EMBL" id="CAE4645847.1"/>
    </source>
</evidence>
<sequence>MDVNRCFRDALELPCDPPPWPAGLPEPGYGIQADADHEQSGGMYLRASDRPPRRWRAGRGPPQGRLLLRDDFSRCLGKTLELPYDPLPWTAGLLEPGWEIQADAGREQPVACTCVSDRALLGD</sequence>
<organism evidence="2">
    <name type="scientific">Alexandrium monilatum</name>
    <dbReference type="NCBI Taxonomy" id="311494"/>
    <lineage>
        <taxon>Eukaryota</taxon>
        <taxon>Sar</taxon>
        <taxon>Alveolata</taxon>
        <taxon>Dinophyceae</taxon>
        <taxon>Gonyaulacales</taxon>
        <taxon>Pyrocystaceae</taxon>
        <taxon>Alexandrium</taxon>
    </lineage>
</organism>